<reference evidence="3" key="1">
    <citation type="journal article" date="2019" name="Int. J. Syst. Evol. Microbiol.">
        <title>The Global Catalogue of Microorganisms (GCM) 10K type strain sequencing project: providing services to taxonomists for standard genome sequencing and annotation.</title>
        <authorList>
            <consortium name="The Broad Institute Genomics Platform"/>
            <consortium name="The Broad Institute Genome Sequencing Center for Infectious Disease"/>
            <person name="Wu L."/>
            <person name="Ma J."/>
        </authorList>
    </citation>
    <scope>NUCLEOTIDE SEQUENCE [LARGE SCALE GENOMIC DNA]</scope>
    <source>
        <strain evidence="3">CCUG 60525</strain>
    </source>
</reference>
<evidence type="ECO:0000313" key="2">
    <source>
        <dbReference type="EMBL" id="MFD1007484.1"/>
    </source>
</evidence>
<protein>
    <recommendedName>
        <fullName evidence="4">DUF378 domain-containing protein</fullName>
    </recommendedName>
</protein>
<feature type="transmembrane region" description="Helical" evidence="1">
    <location>
        <begin position="52"/>
        <end position="75"/>
    </location>
</feature>
<evidence type="ECO:0000313" key="3">
    <source>
        <dbReference type="Proteomes" id="UP001597048"/>
    </source>
</evidence>
<proteinExistence type="predicted"/>
<dbReference type="EMBL" id="JBHTJS010000014">
    <property type="protein sequence ID" value="MFD1007484.1"/>
    <property type="molecule type" value="Genomic_DNA"/>
</dbReference>
<name>A0ABW3KEF6_9GAMM</name>
<sequence>MDSRKQDKLGLTVQKGMLRFVLVIGVLGWGIPTAILFSIIQHFTGTPQTINIVALSLVLFSVGGLFWGATMWWFVKSQYKKVTSARL</sequence>
<keyword evidence="1" id="KW-0472">Membrane</keyword>
<evidence type="ECO:0008006" key="4">
    <source>
        <dbReference type="Google" id="ProtNLM"/>
    </source>
</evidence>
<gene>
    <name evidence="2" type="ORF">ACFQ1C_04835</name>
</gene>
<evidence type="ECO:0000256" key="1">
    <source>
        <dbReference type="SAM" id="Phobius"/>
    </source>
</evidence>
<keyword evidence="1" id="KW-1133">Transmembrane helix</keyword>
<dbReference type="Proteomes" id="UP001597048">
    <property type="component" value="Unassembled WGS sequence"/>
</dbReference>
<dbReference type="RefSeq" id="WP_379557407.1">
    <property type="nucleotide sequence ID" value="NZ_JBHTJS010000014.1"/>
</dbReference>
<feature type="transmembrane region" description="Helical" evidence="1">
    <location>
        <begin position="20"/>
        <end position="40"/>
    </location>
</feature>
<keyword evidence="3" id="KW-1185">Reference proteome</keyword>
<organism evidence="2 3">
    <name type="scientific">Oceanisphaera ostreae</name>
    <dbReference type="NCBI Taxonomy" id="914151"/>
    <lineage>
        <taxon>Bacteria</taxon>
        <taxon>Pseudomonadati</taxon>
        <taxon>Pseudomonadota</taxon>
        <taxon>Gammaproteobacteria</taxon>
        <taxon>Aeromonadales</taxon>
        <taxon>Aeromonadaceae</taxon>
        <taxon>Oceanisphaera</taxon>
    </lineage>
</organism>
<keyword evidence="1" id="KW-0812">Transmembrane</keyword>
<accession>A0ABW3KEF6</accession>
<comment type="caution">
    <text evidence="2">The sequence shown here is derived from an EMBL/GenBank/DDBJ whole genome shotgun (WGS) entry which is preliminary data.</text>
</comment>